<evidence type="ECO:0000313" key="4">
    <source>
        <dbReference type="EMBL" id="KKP59926.1"/>
    </source>
</evidence>
<dbReference type="PROSITE" id="PS00101">
    <property type="entry name" value="HEXAPEP_TRANSFERASES"/>
    <property type="match status" value="1"/>
</dbReference>
<evidence type="ECO:0000256" key="3">
    <source>
        <dbReference type="ARBA" id="ARBA00022737"/>
    </source>
</evidence>
<comment type="similarity">
    <text evidence="1">Belongs to the transferase hexapeptide repeat family.</text>
</comment>
<name>A0A0G0B889_9BACT</name>
<organism evidence="4 5">
    <name type="scientific">Candidatus Gottesmanbacteria bacterium GW2011_GWA1_34_13</name>
    <dbReference type="NCBI Taxonomy" id="1618434"/>
    <lineage>
        <taxon>Bacteria</taxon>
        <taxon>Candidatus Gottesmaniibacteriota</taxon>
    </lineage>
</organism>
<dbReference type="STRING" id="1618434.UR52_C0001G0006"/>
<gene>
    <name evidence="4" type="ORF">UR52_C0001G0006</name>
</gene>
<dbReference type="GO" id="GO:0005829">
    <property type="term" value="C:cytosol"/>
    <property type="evidence" value="ECO:0007669"/>
    <property type="project" value="TreeGrafter"/>
</dbReference>
<evidence type="ECO:0000313" key="5">
    <source>
        <dbReference type="Proteomes" id="UP000034176"/>
    </source>
</evidence>
<comment type="caution">
    <text evidence="4">The sequence shown here is derived from an EMBL/GenBank/DDBJ whole genome shotgun (WGS) entry which is preliminary data.</text>
</comment>
<keyword evidence="3" id="KW-0677">Repeat</keyword>
<sequence>MKDRMGNELSTKQVFYKGINRMVNICLDFELMILRWVGYIPIHGFRNFCYKLAGIKFGKNSTFHMWANFYEPKNISIEEGTIIGNNAFLDGREKIEIGNHVDIASHVSIYSGKHDYESEDFKPVFYPVKIEDYVFIGPRVIIQPGVKIGYGAIVAAGAVVTKDVLPYSIVGGVPANIIGERKLKNLHYRLGRARLFQ</sequence>
<dbReference type="PANTHER" id="PTHR23416">
    <property type="entry name" value="SIALIC ACID SYNTHASE-RELATED"/>
    <property type="match status" value="1"/>
</dbReference>
<dbReference type="SUPFAM" id="SSF51161">
    <property type="entry name" value="Trimeric LpxA-like enzymes"/>
    <property type="match status" value="1"/>
</dbReference>
<proteinExistence type="inferred from homology"/>
<keyword evidence="2 4" id="KW-0808">Transferase</keyword>
<accession>A0A0G0B889</accession>
<dbReference type="Proteomes" id="UP000034176">
    <property type="component" value="Unassembled WGS sequence"/>
</dbReference>
<dbReference type="EMBL" id="LBPN01000001">
    <property type="protein sequence ID" value="KKP59926.1"/>
    <property type="molecule type" value="Genomic_DNA"/>
</dbReference>
<dbReference type="AlphaFoldDB" id="A0A0G0B889"/>
<dbReference type="GO" id="GO:0008374">
    <property type="term" value="F:O-acyltransferase activity"/>
    <property type="evidence" value="ECO:0007669"/>
    <property type="project" value="TreeGrafter"/>
</dbReference>
<dbReference type="CDD" id="cd04647">
    <property type="entry name" value="LbH_MAT_like"/>
    <property type="match status" value="1"/>
</dbReference>
<dbReference type="InterPro" id="IPR001451">
    <property type="entry name" value="Hexapep"/>
</dbReference>
<dbReference type="Gene3D" id="2.160.10.10">
    <property type="entry name" value="Hexapeptide repeat proteins"/>
    <property type="match status" value="1"/>
</dbReference>
<reference evidence="4 5" key="1">
    <citation type="journal article" date="2015" name="Nature">
        <title>rRNA introns, odd ribosomes, and small enigmatic genomes across a large radiation of phyla.</title>
        <authorList>
            <person name="Brown C.T."/>
            <person name="Hug L.A."/>
            <person name="Thomas B.C."/>
            <person name="Sharon I."/>
            <person name="Castelle C.J."/>
            <person name="Singh A."/>
            <person name="Wilkins M.J."/>
            <person name="Williams K.H."/>
            <person name="Banfield J.F."/>
        </authorList>
    </citation>
    <scope>NUCLEOTIDE SEQUENCE [LARGE SCALE GENOMIC DNA]</scope>
</reference>
<evidence type="ECO:0000256" key="2">
    <source>
        <dbReference type="ARBA" id="ARBA00022679"/>
    </source>
</evidence>
<dbReference type="InterPro" id="IPR011004">
    <property type="entry name" value="Trimer_LpxA-like_sf"/>
</dbReference>
<evidence type="ECO:0000256" key="1">
    <source>
        <dbReference type="ARBA" id="ARBA00007274"/>
    </source>
</evidence>
<dbReference type="InterPro" id="IPR051159">
    <property type="entry name" value="Hexapeptide_acetyltransf"/>
</dbReference>
<dbReference type="InterPro" id="IPR018357">
    <property type="entry name" value="Hexapep_transf_CS"/>
</dbReference>
<dbReference type="Pfam" id="PF00132">
    <property type="entry name" value="Hexapep"/>
    <property type="match status" value="1"/>
</dbReference>
<dbReference type="PANTHER" id="PTHR23416:SF23">
    <property type="entry name" value="ACETYLTRANSFERASE C18B11.09C-RELATED"/>
    <property type="match status" value="1"/>
</dbReference>
<protein>
    <submittedName>
        <fullName evidence="4">Acetyltransferase</fullName>
    </submittedName>
</protein>